<evidence type="ECO:0000256" key="1">
    <source>
        <dbReference type="ARBA" id="ARBA00004651"/>
    </source>
</evidence>
<accession>V4HG07</accession>
<feature type="transmembrane region" description="Helical" evidence="7">
    <location>
        <begin position="298"/>
        <end position="321"/>
    </location>
</feature>
<proteinExistence type="inferred from homology"/>
<keyword evidence="4 7" id="KW-0812">Transmembrane</keyword>
<dbReference type="GO" id="GO:0005886">
    <property type="term" value="C:plasma membrane"/>
    <property type="evidence" value="ECO:0007669"/>
    <property type="project" value="UniProtKB-SubCell"/>
</dbReference>
<comment type="subcellular location">
    <subcellularLocation>
        <location evidence="1">Cell membrane</location>
        <topology evidence="1">Multi-pass membrane protein</topology>
    </subcellularLocation>
</comment>
<evidence type="ECO:0000256" key="2">
    <source>
        <dbReference type="ARBA" id="ARBA00011061"/>
    </source>
</evidence>
<evidence type="ECO:0000256" key="7">
    <source>
        <dbReference type="SAM" id="Phobius"/>
    </source>
</evidence>
<feature type="transmembrane region" description="Helical" evidence="7">
    <location>
        <begin position="143"/>
        <end position="163"/>
    </location>
</feature>
<evidence type="ECO:0000313" key="9">
    <source>
        <dbReference type="Proteomes" id="UP000017840"/>
    </source>
</evidence>
<sequence length="344" mass="35939">MTTSTDDGSGDSGVDAGTVGKSLVGFLIAGVVLYLFGRVVGWNEIAETLRGAELRWLALACASTTVCLVIWSKAWDVTLSAVDVEIPFRSIVVTYYAATFADYVTPFGKAGGGPFVAYVLSTDDRASFENALASVVVSDTLNLVPFFTFAGVGFVALGVTGNLPSNARLLVYGLAALLLVLPAVGYLLWTRQGLVERLVVGVLGPVSKLTDRVDAEGVRERVDELYVHLNTIADTGHAVAHTLAYAYVGWVFFAVPLYLAALTVGVEIDPLLVLFIVPASTLASFVPTPGGLGGVEAAITGLLVALAGLSLGTAASIALLYRVASYWYVVAVGGGAALVQLRRT</sequence>
<dbReference type="OrthoDB" id="15513at2157"/>
<name>V4HG07_9EURY</name>
<feature type="transmembrane region" description="Helical" evidence="7">
    <location>
        <begin position="271"/>
        <end position="292"/>
    </location>
</feature>
<evidence type="ECO:0008006" key="10">
    <source>
        <dbReference type="Google" id="ProtNLM"/>
    </source>
</evidence>
<feature type="transmembrane region" description="Helical" evidence="7">
    <location>
        <begin position="170"/>
        <end position="189"/>
    </location>
</feature>
<dbReference type="STRING" id="1324957.K933_02996"/>
<comment type="similarity">
    <text evidence="2">Belongs to the UPF0104 family.</text>
</comment>
<dbReference type="NCBIfam" id="TIGR00374">
    <property type="entry name" value="flippase-like domain"/>
    <property type="match status" value="1"/>
</dbReference>
<evidence type="ECO:0000313" key="8">
    <source>
        <dbReference type="EMBL" id="ESP89650.1"/>
    </source>
</evidence>
<dbReference type="AlphaFoldDB" id="V4HG07"/>
<dbReference type="InterPro" id="IPR022791">
    <property type="entry name" value="L-PG_synthase/AglD"/>
</dbReference>
<feature type="transmembrane region" description="Helical" evidence="7">
    <location>
        <begin position="23"/>
        <end position="42"/>
    </location>
</feature>
<evidence type="ECO:0000256" key="5">
    <source>
        <dbReference type="ARBA" id="ARBA00022989"/>
    </source>
</evidence>
<protein>
    <recommendedName>
        <fullName evidence="10">Integral membrane protein</fullName>
    </recommendedName>
</protein>
<organism evidence="8 9">
    <name type="scientific">Candidatus Halobonum tyrrellensis G22</name>
    <dbReference type="NCBI Taxonomy" id="1324957"/>
    <lineage>
        <taxon>Archaea</taxon>
        <taxon>Methanobacteriati</taxon>
        <taxon>Methanobacteriota</taxon>
        <taxon>Stenosarchaea group</taxon>
        <taxon>Halobacteria</taxon>
        <taxon>Halobacteriales</taxon>
        <taxon>Haloferacaceae</taxon>
        <taxon>Candidatus Halobonum</taxon>
    </lineage>
</organism>
<comment type="caution">
    <text evidence="8">The sequence shown here is derived from an EMBL/GenBank/DDBJ whole genome shotgun (WGS) entry which is preliminary data.</text>
</comment>
<gene>
    <name evidence="8" type="ORF">K933_02996</name>
</gene>
<dbReference type="EMBL" id="ASGZ01000007">
    <property type="protein sequence ID" value="ESP89650.1"/>
    <property type="molecule type" value="Genomic_DNA"/>
</dbReference>
<evidence type="ECO:0000256" key="3">
    <source>
        <dbReference type="ARBA" id="ARBA00022475"/>
    </source>
</evidence>
<reference evidence="8 9" key="1">
    <citation type="journal article" date="2013" name="Genome Announc.">
        <title>Draft Genome Sequence of 'Candidatus Halobonum tyrrellensis' Strain G22, Isolated from the Hypersaline Waters of Lake Tyrrell, Australia.</title>
        <authorList>
            <person name="Ugalde J.A."/>
            <person name="Narasingarao P."/>
            <person name="Kuo S."/>
            <person name="Podell S."/>
            <person name="Allen E.E."/>
        </authorList>
    </citation>
    <scope>NUCLEOTIDE SEQUENCE [LARGE SCALE GENOMIC DNA]</scope>
    <source>
        <strain evidence="8 9">G22</strain>
    </source>
</reference>
<keyword evidence="5 7" id="KW-1133">Transmembrane helix</keyword>
<keyword evidence="3" id="KW-1003">Cell membrane</keyword>
<dbReference type="PANTHER" id="PTHR39087">
    <property type="entry name" value="UPF0104 MEMBRANE PROTEIN MJ1595"/>
    <property type="match status" value="1"/>
</dbReference>
<keyword evidence="6 7" id="KW-0472">Membrane</keyword>
<evidence type="ECO:0000256" key="4">
    <source>
        <dbReference type="ARBA" id="ARBA00022692"/>
    </source>
</evidence>
<dbReference type="RefSeq" id="WP_023393191.1">
    <property type="nucleotide sequence ID" value="NZ_ASGZ01000007.1"/>
</dbReference>
<evidence type="ECO:0000256" key="6">
    <source>
        <dbReference type="ARBA" id="ARBA00023136"/>
    </source>
</evidence>
<dbReference type="PANTHER" id="PTHR39087:SF2">
    <property type="entry name" value="UPF0104 MEMBRANE PROTEIN MJ1595"/>
    <property type="match status" value="1"/>
</dbReference>
<feature type="transmembrane region" description="Helical" evidence="7">
    <location>
        <begin position="244"/>
        <end position="264"/>
    </location>
</feature>
<dbReference type="Proteomes" id="UP000017840">
    <property type="component" value="Unassembled WGS sequence"/>
</dbReference>
<dbReference type="Pfam" id="PF03706">
    <property type="entry name" value="LPG_synthase_TM"/>
    <property type="match status" value="1"/>
</dbReference>
<feature type="transmembrane region" description="Helical" evidence="7">
    <location>
        <begin position="54"/>
        <end position="72"/>
    </location>
</feature>
<dbReference type="eggNOG" id="arCOG00899">
    <property type="taxonomic scope" value="Archaea"/>
</dbReference>
<keyword evidence="9" id="KW-1185">Reference proteome</keyword>